<reference evidence="2 3" key="1">
    <citation type="submission" date="2021-03" db="EMBL/GenBank/DDBJ databases">
        <authorList>
            <person name="King G.J."/>
            <person name="Bancroft I."/>
            <person name="Baten A."/>
            <person name="Bloomfield J."/>
            <person name="Borpatragohain P."/>
            <person name="He Z."/>
            <person name="Irish N."/>
            <person name="Irwin J."/>
            <person name="Liu K."/>
            <person name="Mauleon R.P."/>
            <person name="Moore J."/>
            <person name="Morris R."/>
            <person name="Ostergaard L."/>
            <person name="Wang B."/>
            <person name="Wells R."/>
        </authorList>
    </citation>
    <scope>NUCLEOTIDE SEQUENCE [LARGE SCALE GENOMIC DNA]</scope>
    <source>
        <strain evidence="2">R-o-18</strain>
        <tissue evidence="2">Leaf</tissue>
    </source>
</reference>
<feature type="region of interest" description="Disordered" evidence="1">
    <location>
        <begin position="60"/>
        <end position="105"/>
    </location>
</feature>
<proteinExistence type="predicted"/>
<feature type="region of interest" description="Disordered" evidence="1">
    <location>
        <begin position="1"/>
        <end position="27"/>
    </location>
</feature>
<gene>
    <name evidence="2" type="primary">A09g508990.1_BraROA</name>
    <name evidence="2" type="ORF">IGI04_035904</name>
</gene>
<organism evidence="2 3">
    <name type="scientific">Brassica rapa subsp. trilocularis</name>
    <dbReference type="NCBI Taxonomy" id="1813537"/>
    <lineage>
        <taxon>Eukaryota</taxon>
        <taxon>Viridiplantae</taxon>
        <taxon>Streptophyta</taxon>
        <taxon>Embryophyta</taxon>
        <taxon>Tracheophyta</taxon>
        <taxon>Spermatophyta</taxon>
        <taxon>Magnoliopsida</taxon>
        <taxon>eudicotyledons</taxon>
        <taxon>Gunneridae</taxon>
        <taxon>Pentapetalae</taxon>
        <taxon>rosids</taxon>
        <taxon>malvids</taxon>
        <taxon>Brassicales</taxon>
        <taxon>Brassicaceae</taxon>
        <taxon>Brassiceae</taxon>
        <taxon>Brassica</taxon>
    </lineage>
</organism>
<evidence type="ECO:0000313" key="2">
    <source>
        <dbReference type="EMBL" id="KAG5384434.1"/>
    </source>
</evidence>
<accession>A0ABQ7LFW1</accession>
<dbReference type="Proteomes" id="UP000823674">
    <property type="component" value="Chromosome A09"/>
</dbReference>
<name>A0ABQ7LFW1_BRACM</name>
<feature type="compositionally biased region" description="Basic and acidic residues" evidence="1">
    <location>
        <begin position="85"/>
        <end position="95"/>
    </location>
</feature>
<keyword evidence="3" id="KW-1185">Reference proteome</keyword>
<protein>
    <submittedName>
        <fullName evidence="2">Uncharacterized protein</fullName>
    </submittedName>
</protein>
<evidence type="ECO:0000313" key="3">
    <source>
        <dbReference type="Proteomes" id="UP000823674"/>
    </source>
</evidence>
<evidence type="ECO:0000256" key="1">
    <source>
        <dbReference type="SAM" id="MobiDB-lite"/>
    </source>
</evidence>
<sequence>MAQDDAAFGAPGVEPTPTPAAAPPITSDFMSSVMARLARQDEVQNTTNNQLAALVAALTAPDGQTSRPQQIRRRLFYTNPTATGVDHEETPKDNGEGDSSADEEHPANRRCIEVILSQQSLSSNDDNDDAPVLGDLRDILKRKFESENDSSPKHTDLRTMLDAWKSRRISTSNANTNEGPIRDLRDKLNAGACDLRIHLNRSKPTDLR</sequence>
<dbReference type="EMBL" id="JADBGQ010000008">
    <property type="protein sequence ID" value="KAG5384434.1"/>
    <property type="molecule type" value="Genomic_DNA"/>
</dbReference>
<comment type="caution">
    <text evidence="2">The sequence shown here is derived from an EMBL/GenBank/DDBJ whole genome shotgun (WGS) entry which is preliminary data.</text>
</comment>